<organism evidence="7 8">
    <name type="scientific">Leucocoprinus birnbaumii</name>
    <dbReference type="NCBI Taxonomy" id="56174"/>
    <lineage>
        <taxon>Eukaryota</taxon>
        <taxon>Fungi</taxon>
        <taxon>Dikarya</taxon>
        <taxon>Basidiomycota</taxon>
        <taxon>Agaricomycotina</taxon>
        <taxon>Agaricomycetes</taxon>
        <taxon>Agaricomycetidae</taxon>
        <taxon>Agaricales</taxon>
        <taxon>Agaricineae</taxon>
        <taxon>Agaricaceae</taxon>
        <taxon>Leucocoprinus</taxon>
    </lineage>
</organism>
<dbReference type="InterPro" id="IPR001878">
    <property type="entry name" value="Znf_CCHC"/>
</dbReference>
<evidence type="ECO:0000256" key="1">
    <source>
        <dbReference type="ARBA" id="ARBA00006885"/>
    </source>
</evidence>
<keyword evidence="5" id="KW-0863">Zinc-finger</keyword>
<sequence>MSDKGRDIADDVKMSRCRAEKNAANCGKPACRRREVRGRTRRTTRQESVPYRVDLRDPEGKRRAVAKNKSEVRFRVWHINFLGKVASSAAISDTSPKTAPPSSACATIAASRGTSPLLVPRLALLLPSSVTHAVELDTSKVLISTYSARCPISIRPPAECPSLRVQQSGNQKCYNCGRFGHFARACPSGSGGNGFASRAPPPGRALNTSTLPPVKCYRCGGPNHMAKDCLAPGTTAADSVPTGPAAKPKTCYKCQQEGHIARDCPDTAEFIENWGACQGEPRKRFFCLESFAGKFVDATSIPTNMYKQRSVLVQGPPGTSEMLPRSFSGTKLLRWSLYAPRRPIFSLPDLSSMSPFGGQPDTQKYHERKILPYSQRQLYDVVSDVASYPRFIPFCTGSRILRSLAPKPGFPGKLTMDAELTVGFLSFEESYVSKVTCVPDESVEASPFPTVSSTILTSIDPQAVASSSTPLFKTLATIWRFQPASPQSPHPSTIPLHLHREQHGPTLVTLDLVYAFASPIHAGVSATFFGQVSKLMVKAFEERCLSIYGPGQR</sequence>
<dbReference type="SMART" id="SM00343">
    <property type="entry name" value="ZnF_C2HC"/>
    <property type="match status" value="3"/>
</dbReference>
<dbReference type="InterPro" id="IPR023393">
    <property type="entry name" value="START-like_dom_sf"/>
</dbReference>
<dbReference type="GO" id="GO:0003676">
    <property type="term" value="F:nucleic acid binding"/>
    <property type="evidence" value="ECO:0007669"/>
    <property type="project" value="InterPro"/>
</dbReference>
<dbReference type="Gene3D" id="4.10.60.10">
    <property type="entry name" value="Zinc finger, CCHC-type"/>
    <property type="match status" value="2"/>
</dbReference>
<keyword evidence="3" id="KW-0507">mRNA processing</keyword>
<evidence type="ECO:0000313" key="7">
    <source>
        <dbReference type="EMBL" id="KAJ3571429.1"/>
    </source>
</evidence>
<dbReference type="GO" id="GO:0048039">
    <property type="term" value="F:ubiquinone binding"/>
    <property type="evidence" value="ECO:0007669"/>
    <property type="project" value="InterPro"/>
</dbReference>
<dbReference type="GO" id="GO:0005739">
    <property type="term" value="C:mitochondrion"/>
    <property type="evidence" value="ECO:0007669"/>
    <property type="project" value="TreeGrafter"/>
</dbReference>
<dbReference type="GO" id="GO:0045333">
    <property type="term" value="P:cellular respiration"/>
    <property type="evidence" value="ECO:0007669"/>
    <property type="project" value="InterPro"/>
</dbReference>
<evidence type="ECO:0000313" key="8">
    <source>
        <dbReference type="Proteomes" id="UP001213000"/>
    </source>
</evidence>
<dbReference type="CDD" id="cd07813">
    <property type="entry name" value="COQ10p_like"/>
    <property type="match status" value="1"/>
</dbReference>
<comment type="caution">
    <text evidence="7">The sequence shown here is derived from an EMBL/GenBank/DDBJ whole genome shotgun (WGS) entry which is preliminary data.</text>
</comment>
<evidence type="ECO:0000259" key="6">
    <source>
        <dbReference type="PROSITE" id="PS50158"/>
    </source>
</evidence>
<reference evidence="7" key="1">
    <citation type="submission" date="2022-07" db="EMBL/GenBank/DDBJ databases">
        <title>Genome Sequence of Leucocoprinus birnbaumii.</title>
        <authorList>
            <person name="Buettner E."/>
        </authorList>
    </citation>
    <scope>NUCLEOTIDE SEQUENCE</scope>
    <source>
        <strain evidence="7">VT141</strain>
    </source>
</reference>
<keyword evidence="5" id="KW-0479">Metal-binding</keyword>
<evidence type="ECO:0000256" key="3">
    <source>
        <dbReference type="ARBA" id="ARBA00022664"/>
    </source>
</evidence>
<name>A0AAD5VXD9_9AGAR</name>
<dbReference type="Pfam" id="PF03364">
    <property type="entry name" value="Polyketide_cyc"/>
    <property type="match status" value="1"/>
</dbReference>
<evidence type="ECO:0000256" key="5">
    <source>
        <dbReference type="PROSITE-ProRule" id="PRU00047"/>
    </source>
</evidence>
<dbReference type="SUPFAM" id="SSF57756">
    <property type="entry name" value="Retrovirus zinc finger-like domains"/>
    <property type="match status" value="2"/>
</dbReference>
<dbReference type="Proteomes" id="UP001213000">
    <property type="component" value="Unassembled WGS sequence"/>
</dbReference>
<dbReference type="EMBL" id="JANIEX010000186">
    <property type="protein sequence ID" value="KAJ3571429.1"/>
    <property type="molecule type" value="Genomic_DNA"/>
</dbReference>
<gene>
    <name evidence="7" type="ORF">NP233_g3764</name>
</gene>
<dbReference type="InterPro" id="IPR005031">
    <property type="entry name" value="COQ10_START"/>
</dbReference>
<dbReference type="GO" id="GO:0008270">
    <property type="term" value="F:zinc ion binding"/>
    <property type="evidence" value="ECO:0007669"/>
    <property type="project" value="UniProtKB-KW"/>
</dbReference>
<comment type="subunit">
    <text evidence="2">Interacts with coenzyme Q.</text>
</comment>
<protein>
    <recommendedName>
        <fullName evidence="6">CCHC-type domain-containing protein</fullName>
    </recommendedName>
</protein>
<evidence type="ECO:0000256" key="2">
    <source>
        <dbReference type="ARBA" id="ARBA00011814"/>
    </source>
</evidence>
<dbReference type="Gene3D" id="3.30.530.20">
    <property type="match status" value="1"/>
</dbReference>
<dbReference type="PANTHER" id="PTHR12901:SF10">
    <property type="entry name" value="COENZYME Q-BINDING PROTEIN COQ10, MITOCHONDRIAL"/>
    <property type="match status" value="1"/>
</dbReference>
<dbReference type="PROSITE" id="PS50158">
    <property type="entry name" value="ZF_CCHC"/>
    <property type="match status" value="3"/>
</dbReference>
<keyword evidence="5" id="KW-0862">Zinc</keyword>
<comment type="function">
    <text evidence="4">Required for the function of coenzyme Q in the respiratory chain. May serve as a chaperone or may be involved in the transport of Q6 from its site of synthesis to the catalytic sites of the respiratory complexes.</text>
</comment>
<comment type="similarity">
    <text evidence="1">Belongs to the COQ10 family.</text>
</comment>
<feature type="domain" description="CCHC-type" evidence="6">
    <location>
        <begin position="251"/>
        <end position="266"/>
    </location>
</feature>
<dbReference type="AlphaFoldDB" id="A0AAD5VXD9"/>
<dbReference type="InterPro" id="IPR044996">
    <property type="entry name" value="COQ10-like"/>
</dbReference>
<accession>A0AAD5VXD9</accession>
<feature type="domain" description="CCHC-type" evidence="6">
    <location>
        <begin position="172"/>
        <end position="188"/>
    </location>
</feature>
<dbReference type="SUPFAM" id="SSF55961">
    <property type="entry name" value="Bet v1-like"/>
    <property type="match status" value="1"/>
</dbReference>
<evidence type="ECO:0000256" key="4">
    <source>
        <dbReference type="ARBA" id="ARBA00024947"/>
    </source>
</evidence>
<dbReference type="Pfam" id="PF00098">
    <property type="entry name" value="zf-CCHC"/>
    <property type="match status" value="3"/>
</dbReference>
<keyword evidence="8" id="KW-1185">Reference proteome</keyword>
<dbReference type="GO" id="GO:0006397">
    <property type="term" value="P:mRNA processing"/>
    <property type="evidence" value="ECO:0007669"/>
    <property type="project" value="UniProtKB-KW"/>
</dbReference>
<feature type="domain" description="CCHC-type" evidence="6">
    <location>
        <begin position="215"/>
        <end position="229"/>
    </location>
</feature>
<dbReference type="PANTHER" id="PTHR12901">
    <property type="entry name" value="SPERM PROTEIN HOMOLOG"/>
    <property type="match status" value="1"/>
</dbReference>
<dbReference type="InterPro" id="IPR036875">
    <property type="entry name" value="Znf_CCHC_sf"/>
</dbReference>
<proteinExistence type="inferred from homology"/>